<keyword evidence="6" id="KW-1185">Reference proteome</keyword>
<evidence type="ECO:0000256" key="2">
    <source>
        <dbReference type="ARBA" id="ARBA00007560"/>
    </source>
</evidence>
<accession>G4T974</accession>
<feature type="region of interest" description="Disordered" evidence="4">
    <location>
        <begin position="333"/>
        <end position="352"/>
    </location>
</feature>
<dbReference type="OrthoDB" id="10260285at2759"/>
<keyword evidence="5" id="KW-0240">DNA-directed RNA polymerase</keyword>
<comment type="subcellular location">
    <subcellularLocation>
        <location evidence="1">Nucleus</location>
    </subcellularLocation>
</comment>
<keyword evidence="5" id="KW-0804">Transcription</keyword>
<organism evidence="5 6">
    <name type="scientific">Serendipita indica (strain DSM 11827)</name>
    <name type="common">Root endophyte fungus</name>
    <name type="synonym">Piriformospora indica</name>
    <dbReference type="NCBI Taxonomy" id="1109443"/>
    <lineage>
        <taxon>Eukaryota</taxon>
        <taxon>Fungi</taxon>
        <taxon>Dikarya</taxon>
        <taxon>Basidiomycota</taxon>
        <taxon>Agaricomycotina</taxon>
        <taxon>Agaricomycetes</taxon>
        <taxon>Sebacinales</taxon>
        <taxon>Serendipitaceae</taxon>
        <taxon>Serendipita</taxon>
    </lineage>
</organism>
<comment type="caution">
    <text evidence="5">The sequence shown here is derived from an EMBL/GenBank/DDBJ whole genome shotgun (WGS) entry which is preliminary data.</text>
</comment>
<dbReference type="Proteomes" id="UP000007148">
    <property type="component" value="Unassembled WGS sequence"/>
</dbReference>
<reference evidence="5 6" key="1">
    <citation type="journal article" date="2011" name="PLoS Pathog.">
        <title>Endophytic Life Strategies Decoded by Genome and Transcriptome Analyses of the Mutualistic Root Symbiont Piriformospora indica.</title>
        <authorList>
            <person name="Zuccaro A."/>
            <person name="Lahrmann U."/>
            <person name="Guldener U."/>
            <person name="Langen G."/>
            <person name="Pfiffi S."/>
            <person name="Biedenkopf D."/>
            <person name="Wong P."/>
            <person name="Samans B."/>
            <person name="Grimm C."/>
            <person name="Basiewicz M."/>
            <person name="Murat C."/>
            <person name="Martin F."/>
            <person name="Kogel K.H."/>
        </authorList>
    </citation>
    <scope>NUCLEOTIDE SEQUENCE [LARGE SCALE GENOMIC DNA]</scope>
    <source>
        <strain evidence="5 6">DSM 11827</strain>
    </source>
</reference>
<evidence type="ECO:0000256" key="1">
    <source>
        <dbReference type="ARBA" id="ARBA00004123"/>
    </source>
</evidence>
<gene>
    <name evidence="5" type="ORF">PIIN_01708</name>
</gene>
<dbReference type="OMA" id="NQDHTID"/>
<dbReference type="GO" id="GO:0003682">
    <property type="term" value="F:chromatin binding"/>
    <property type="evidence" value="ECO:0007669"/>
    <property type="project" value="TreeGrafter"/>
</dbReference>
<evidence type="ECO:0000313" key="5">
    <source>
        <dbReference type="EMBL" id="CCA67887.1"/>
    </source>
</evidence>
<dbReference type="InParanoid" id="G4T974"/>
<dbReference type="STRING" id="1109443.G4T974"/>
<dbReference type="AlphaFoldDB" id="G4T974"/>
<dbReference type="FunCoup" id="G4T974">
    <property type="interactions" value="537"/>
</dbReference>
<comment type="similarity">
    <text evidence="2">Belongs to the PAF1 family.</text>
</comment>
<dbReference type="Pfam" id="PF03985">
    <property type="entry name" value="Paf1"/>
    <property type="match status" value="1"/>
</dbReference>
<dbReference type="EMBL" id="CAFZ01000021">
    <property type="protein sequence ID" value="CCA67887.1"/>
    <property type="molecule type" value="Genomic_DNA"/>
</dbReference>
<dbReference type="GO" id="GO:0006368">
    <property type="term" value="P:transcription elongation by RNA polymerase II"/>
    <property type="evidence" value="ECO:0007669"/>
    <property type="project" value="InterPro"/>
</dbReference>
<dbReference type="HOGENOM" id="CLU_021991_3_0_1"/>
<evidence type="ECO:0000256" key="3">
    <source>
        <dbReference type="ARBA" id="ARBA00023242"/>
    </source>
</evidence>
<proteinExistence type="inferred from homology"/>
<dbReference type="GO" id="GO:0016593">
    <property type="term" value="C:Cdc73/Paf1 complex"/>
    <property type="evidence" value="ECO:0007669"/>
    <property type="project" value="InterPro"/>
</dbReference>
<dbReference type="PANTHER" id="PTHR23188">
    <property type="entry name" value="RNA POLYMERASE II-ASSOCIATED FACTOR 1 HOMOLOG"/>
    <property type="match status" value="1"/>
</dbReference>
<dbReference type="InterPro" id="IPR007133">
    <property type="entry name" value="RNA_pol_II-assoc_Paf1"/>
</dbReference>
<protein>
    <submittedName>
        <fullName evidence="5">Related to DNA-directed RNA polymerase II regulator</fullName>
    </submittedName>
</protein>
<keyword evidence="3" id="KW-0539">Nucleus</keyword>
<dbReference type="PANTHER" id="PTHR23188:SF12">
    <property type="entry name" value="RNA POLYMERASE II-ASSOCIATED FACTOR 1 HOMOLOG"/>
    <property type="match status" value="1"/>
</dbReference>
<evidence type="ECO:0000256" key="4">
    <source>
        <dbReference type="SAM" id="MobiDB-lite"/>
    </source>
</evidence>
<name>G4T974_SERID</name>
<dbReference type="eggNOG" id="KOG2478">
    <property type="taxonomic scope" value="Eukaryota"/>
</dbReference>
<evidence type="ECO:0000313" key="6">
    <source>
        <dbReference type="Proteomes" id="UP000007148"/>
    </source>
</evidence>
<sequence length="365" mass="41426">MVVDAEMGMPLDLSRYECLWQEGGDPLQLNPDPENLPPIDPKDEFMLEGFTMQAGPTRPGGHTSSQPLQVSWLRRTEYVTAKDSSPRMTMLSKRGAEEANVDISREAQIRDVEATFPPSYHGIDITEIRHPARPARRAVEVFEVLPDPETFATATDIFRFPERPGERPLVQEDPRLDCAVIRPVVLDDGETFIAYYLPRDDASAAELKQRRDFALEMNLSADDKPVAFDLVRNYESKVLPGEGTELVLFFDNGDLPAHVDAVGTTREPESRQKGVYYKLVDTRRALKRKRVDPNEPTDYSTKTDVINLSYRAMDEGELKEREAELEELINPFYEPQEELDQDDAEKVESVRDPAIDVFGADDMDF</sequence>
<dbReference type="GO" id="GO:0000993">
    <property type="term" value="F:RNA polymerase II complex binding"/>
    <property type="evidence" value="ECO:0007669"/>
    <property type="project" value="TreeGrafter"/>
</dbReference>